<dbReference type="InterPro" id="IPR013325">
    <property type="entry name" value="RNA_pol_sigma_r2"/>
</dbReference>
<evidence type="ECO:0000256" key="4">
    <source>
        <dbReference type="ARBA" id="ARBA00023125"/>
    </source>
</evidence>
<dbReference type="NCBIfam" id="NF007216">
    <property type="entry name" value="PRK09638.1"/>
    <property type="match status" value="1"/>
</dbReference>
<dbReference type="SUPFAM" id="SSF88659">
    <property type="entry name" value="Sigma3 and sigma4 domains of RNA polymerase sigma factors"/>
    <property type="match status" value="1"/>
</dbReference>
<keyword evidence="4" id="KW-0238">DNA-binding</keyword>
<sequence length="174" mass="20832">MSEQHRIERAARGDMDELAVLLHENYSFLYKYALKLTMSSSNAEDLVQDTMVRCMEKIHTYNGSSRFSSWLITIATRLFYDKMRRKKVESKWREQEQAVRQLRYQMESSNMEWTAALELLGELSYEQRTPIVLKYYYGYQVNEIAEMLNVQAGTIKSRMHYGLEKLRKEWKQDE</sequence>
<dbReference type="Pfam" id="PF04542">
    <property type="entry name" value="Sigma70_r2"/>
    <property type="match status" value="1"/>
</dbReference>
<name>A0A383R7A7_PAEAL</name>
<comment type="similarity">
    <text evidence="1">Belongs to the sigma-70 factor family. ECF subfamily.</text>
</comment>
<dbReference type="SUPFAM" id="SSF88946">
    <property type="entry name" value="Sigma2 domain of RNA polymerase sigma factors"/>
    <property type="match status" value="1"/>
</dbReference>
<evidence type="ECO:0000259" key="7">
    <source>
        <dbReference type="Pfam" id="PF04545"/>
    </source>
</evidence>
<dbReference type="InterPro" id="IPR013324">
    <property type="entry name" value="RNA_pol_sigma_r3/r4-like"/>
</dbReference>
<dbReference type="Gene3D" id="1.10.1740.10">
    <property type="match status" value="1"/>
</dbReference>
<dbReference type="GO" id="GO:0016987">
    <property type="term" value="F:sigma factor activity"/>
    <property type="evidence" value="ECO:0007669"/>
    <property type="project" value="UniProtKB-KW"/>
</dbReference>
<dbReference type="InterPro" id="IPR007627">
    <property type="entry name" value="RNA_pol_sigma70_r2"/>
</dbReference>
<evidence type="ECO:0000256" key="1">
    <source>
        <dbReference type="ARBA" id="ARBA00010641"/>
    </source>
</evidence>
<keyword evidence="5" id="KW-0804">Transcription</keyword>
<dbReference type="CDD" id="cd06171">
    <property type="entry name" value="Sigma70_r4"/>
    <property type="match status" value="1"/>
</dbReference>
<proteinExistence type="inferred from homology"/>
<reference evidence="9" key="1">
    <citation type="submission" date="2018-08" db="EMBL/GenBank/DDBJ databases">
        <authorList>
            <person name="Chevrot R."/>
        </authorList>
    </citation>
    <scope>NUCLEOTIDE SEQUENCE [LARGE SCALE GENOMIC DNA]</scope>
</reference>
<dbReference type="EMBL" id="LS992241">
    <property type="protein sequence ID" value="SYX82259.1"/>
    <property type="molecule type" value="Genomic_DNA"/>
</dbReference>
<dbReference type="InterPro" id="IPR014284">
    <property type="entry name" value="RNA_pol_sigma-70_dom"/>
</dbReference>
<organism evidence="8 9">
    <name type="scientific">Paenibacillus alvei</name>
    <name type="common">Bacillus alvei</name>
    <dbReference type="NCBI Taxonomy" id="44250"/>
    <lineage>
        <taxon>Bacteria</taxon>
        <taxon>Bacillati</taxon>
        <taxon>Bacillota</taxon>
        <taxon>Bacilli</taxon>
        <taxon>Bacillales</taxon>
        <taxon>Paenibacillaceae</taxon>
        <taxon>Paenibacillus</taxon>
    </lineage>
</organism>
<protein>
    <submittedName>
        <fullName evidence="8">RNA polymerase sigma-70 factor, ECF subfamily</fullName>
    </submittedName>
</protein>
<dbReference type="InterPro" id="IPR007630">
    <property type="entry name" value="RNA_pol_sigma70_r4"/>
</dbReference>
<dbReference type="RefSeq" id="WP_138184679.1">
    <property type="nucleotide sequence ID" value="NZ_LS992241.1"/>
</dbReference>
<dbReference type="GO" id="GO:0003677">
    <property type="term" value="F:DNA binding"/>
    <property type="evidence" value="ECO:0007669"/>
    <property type="project" value="UniProtKB-KW"/>
</dbReference>
<dbReference type="Pfam" id="PF04545">
    <property type="entry name" value="Sigma70_r4"/>
    <property type="match status" value="1"/>
</dbReference>
<dbReference type="PANTHER" id="PTHR43133:SF60">
    <property type="entry name" value="RNA POLYMERASE SIGMA FACTOR SIGV"/>
    <property type="match status" value="1"/>
</dbReference>
<keyword evidence="3" id="KW-0731">Sigma factor</keyword>
<dbReference type="AlphaFoldDB" id="A0A383R7A7"/>
<dbReference type="Gene3D" id="1.10.10.10">
    <property type="entry name" value="Winged helix-like DNA-binding domain superfamily/Winged helix DNA-binding domain"/>
    <property type="match status" value="1"/>
</dbReference>
<dbReference type="InterPro" id="IPR039425">
    <property type="entry name" value="RNA_pol_sigma-70-like"/>
</dbReference>
<feature type="domain" description="RNA polymerase sigma-70 region 2" evidence="6">
    <location>
        <begin position="22"/>
        <end position="87"/>
    </location>
</feature>
<dbReference type="InterPro" id="IPR036388">
    <property type="entry name" value="WH-like_DNA-bd_sf"/>
</dbReference>
<dbReference type="GO" id="GO:0006352">
    <property type="term" value="P:DNA-templated transcription initiation"/>
    <property type="evidence" value="ECO:0007669"/>
    <property type="project" value="InterPro"/>
</dbReference>
<evidence type="ECO:0000256" key="5">
    <source>
        <dbReference type="ARBA" id="ARBA00023163"/>
    </source>
</evidence>
<evidence type="ECO:0000256" key="3">
    <source>
        <dbReference type="ARBA" id="ARBA00023082"/>
    </source>
</evidence>
<evidence type="ECO:0000313" key="9">
    <source>
        <dbReference type="Proteomes" id="UP000304148"/>
    </source>
</evidence>
<keyword evidence="2" id="KW-0805">Transcription regulation</keyword>
<dbReference type="PANTHER" id="PTHR43133">
    <property type="entry name" value="RNA POLYMERASE ECF-TYPE SIGMA FACTO"/>
    <property type="match status" value="1"/>
</dbReference>
<feature type="domain" description="RNA polymerase sigma-70 region 4" evidence="7">
    <location>
        <begin position="119"/>
        <end position="168"/>
    </location>
</feature>
<evidence type="ECO:0000256" key="2">
    <source>
        <dbReference type="ARBA" id="ARBA00023015"/>
    </source>
</evidence>
<evidence type="ECO:0000259" key="6">
    <source>
        <dbReference type="Pfam" id="PF04542"/>
    </source>
</evidence>
<accession>A0A383R7A7</accession>
<evidence type="ECO:0000313" key="8">
    <source>
        <dbReference type="EMBL" id="SYX82259.1"/>
    </source>
</evidence>
<gene>
    <name evidence="8" type="ORF">PBLR_10681</name>
</gene>
<dbReference type="Proteomes" id="UP000304148">
    <property type="component" value="Chromosome"/>
</dbReference>
<dbReference type="NCBIfam" id="TIGR02937">
    <property type="entry name" value="sigma70-ECF"/>
    <property type="match status" value="1"/>
</dbReference>